<proteinExistence type="predicted"/>
<dbReference type="EMBL" id="CAJOAX010002010">
    <property type="protein sequence ID" value="CAF3763857.1"/>
    <property type="molecule type" value="Genomic_DNA"/>
</dbReference>
<dbReference type="InterPro" id="IPR029035">
    <property type="entry name" value="DHS-like_NAD/FAD-binding_dom"/>
</dbReference>
<dbReference type="Gene3D" id="2.20.28.200">
    <property type="match status" value="1"/>
</dbReference>
<comment type="caution">
    <text evidence="1">The sequence shown here is derived from an EMBL/GenBank/DDBJ whole genome shotgun (WGS) entry which is preliminary data.</text>
</comment>
<evidence type="ECO:0000313" key="1">
    <source>
        <dbReference type="EMBL" id="CAF3763857.1"/>
    </source>
</evidence>
<name>A0A818Z649_9BILA</name>
<dbReference type="Proteomes" id="UP000663823">
    <property type="component" value="Unassembled WGS sequence"/>
</dbReference>
<dbReference type="InterPro" id="IPR017855">
    <property type="entry name" value="SMAD-like_dom_sf"/>
</dbReference>
<protein>
    <submittedName>
        <fullName evidence="1">Uncharacterized protein</fullName>
    </submittedName>
</protein>
<dbReference type="AlphaFoldDB" id="A0A818Z649"/>
<dbReference type="InterPro" id="IPR008984">
    <property type="entry name" value="SMAD_FHA_dom_sf"/>
</dbReference>
<reference evidence="1" key="1">
    <citation type="submission" date="2021-02" db="EMBL/GenBank/DDBJ databases">
        <authorList>
            <person name="Nowell W R."/>
        </authorList>
    </citation>
    <scope>NUCLEOTIDE SEQUENCE</scope>
</reference>
<dbReference type="Gene3D" id="3.40.50.1220">
    <property type="entry name" value="TPP-binding domain"/>
    <property type="match status" value="1"/>
</dbReference>
<dbReference type="SUPFAM" id="SSF49879">
    <property type="entry name" value="SMAD/FHA domain"/>
    <property type="match status" value="1"/>
</dbReference>
<gene>
    <name evidence="1" type="ORF">OTI717_LOCUS16270</name>
</gene>
<dbReference type="SUPFAM" id="SSF52467">
    <property type="entry name" value="DHS-like NAD/FAD-binding domain"/>
    <property type="match status" value="1"/>
</dbReference>
<sequence>MKSNISVTRRRTIVQRAATVRPYPAPRNIIIQYETAPVRIVHQFHRLGVVQANSAVYIQTYSATLLDAASLVAQARAAGVVEDISPSGYVSYSATGYSQESFGASSGFAGGAGLIAGGAGLVTGGAEVVDAGLALGGRLSSSSFESSSFSSGVDGGANAAFLVADTNLIDTLDQGELHQFLEGYVPLRAQTTLTTTSLWQQHSIVPTSALLIQPLTLINNFDKYWCTTTYYEPDIQVGKTFKIHDTYKEVTIDGGTDMAISTITPKKNGKVIGAGGAPDDAVHKIYRQACIKCDTFTDCSNYTTSTKAIPSAIHTALVELVRRNLLHFVVSSHTNGLHLRSTMLTKIHENSNLETCQKCHEKYLLDFLMRTATAVHDHTTNRKYFQHSMSQL</sequence>
<organism evidence="1 2">
    <name type="scientific">Rotaria sordida</name>
    <dbReference type="NCBI Taxonomy" id="392033"/>
    <lineage>
        <taxon>Eukaryota</taxon>
        <taxon>Metazoa</taxon>
        <taxon>Spiralia</taxon>
        <taxon>Gnathifera</taxon>
        <taxon>Rotifera</taxon>
        <taxon>Eurotatoria</taxon>
        <taxon>Bdelloidea</taxon>
        <taxon>Philodinida</taxon>
        <taxon>Philodinidae</taxon>
        <taxon>Rotaria</taxon>
    </lineage>
</organism>
<dbReference type="Gene3D" id="2.60.200.10">
    <property type="match status" value="1"/>
</dbReference>
<evidence type="ECO:0000313" key="2">
    <source>
        <dbReference type="Proteomes" id="UP000663823"/>
    </source>
</evidence>
<accession>A0A818Z649</accession>